<protein>
    <submittedName>
        <fullName evidence="2">Uncharacterized protein</fullName>
    </submittedName>
</protein>
<feature type="region of interest" description="Disordered" evidence="1">
    <location>
        <begin position="1"/>
        <end position="44"/>
    </location>
</feature>
<evidence type="ECO:0000313" key="2">
    <source>
        <dbReference type="EMBL" id="CAD1837628.1"/>
    </source>
</evidence>
<dbReference type="EMBL" id="LR862132">
    <property type="protein sequence ID" value="CAD1837628.1"/>
    <property type="molecule type" value="Genomic_DNA"/>
</dbReference>
<feature type="region of interest" description="Disordered" evidence="1">
    <location>
        <begin position="89"/>
        <end position="108"/>
    </location>
</feature>
<evidence type="ECO:0000256" key="1">
    <source>
        <dbReference type="SAM" id="MobiDB-lite"/>
    </source>
</evidence>
<gene>
    <name evidence="2" type="ORF">CB5_LOCUS20839</name>
</gene>
<accession>A0A6V7Q3P7</accession>
<organism evidence="2">
    <name type="scientific">Ananas comosus var. bracteatus</name>
    <name type="common">red pineapple</name>
    <dbReference type="NCBI Taxonomy" id="296719"/>
    <lineage>
        <taxon>Eukaryota</taxon>
        <taxon>Viridiplantae</taxon>
        <taxon>Streptophyta</taxon>
        <taxon>Embryophyta</taxon>
        <taxon>Tracheophyta</taxon>
        <taxon>Spermatophyta</taxon>
        <taxon>Magnoliopsida</taxon>
        <taxon>Liliopsida</taxon>
        <taxon>Poales</taxon>
        <taxon>Bromeliaceae</taxon>
        <taxon>Bromelioideae</taxon>
        <taxon>Ananas</taxon>
    </lineage>
</organism>
<feature type="compositionally biased region" description="Polar residues" evidence="1">
    <location>
        <begin position="95"/>
        <end position="106"/>
    </location>
</feature>
<sequence length="138" mass="15378">MEDPSNLSNPVSKHDIQSPLKRGYAQRQDQKPKGLKRTKPYTPYCPTGFRNKFLKYKPFIQQAVTPGYQRKHIRVYKKNRYNGGLSIHRDITLGRSPSNKGPTQGSPACAAPNGPVVVCTPHGNPLRHPIPHGRATVA</sequence>
<proteinExistence type="predicted"/>
<reference evidence="2" key="1">
    <citation type="submission" date="2020-07" db="EMBL/GenBank/DDBJ databases">
        <authorList>
            <person name="Lin J."/>
        </authorList>
    </citation>
    <scope>NUCLEOTIDE SEQUENCE</scope>
</reference>
<feature type="compositionally biased region" description="Polar residues" evidence="1">
    <location>
        <begin position="1"/>
        <end position="11"/>
    </location>
</feature>
<name>A0A6V7Q3P7_ANACO</name>
<dbReference type="AlphaFoldDB" id="A0A6V7Q3P7"/>